<protein>
    <recommendedName>
        <fullName evidence="3">von Willebrand factor type A domain-containing protein</fullName>
    </recommendedName>
</protein>
<proteinExistence type="predicted"/>
<evidence type="ECO:0000313" key="1">
    <source>
        <dbReference type="EMBL" id="GAA0750242.1"/>
    </source>
</evidence>
<dbReference type="EMBL" id="BAAAGF010000006">
    <property type="protein sequence ID" value="GAA0750242.1"/>
    <property type="molecule type" value="Genomic_DNA"/>
</dbReference>
<comment type="caution">
    <text evidence="1">The sequence shown here is derived from an EMBL/GenBank/DDBJ whole genome shotgun (WGS) entry which is preliminary data.</text>
</comment>
<organism evidence="1 2">
    <name type="scientific">Gaetbulibacter jejuensis</name>
    <dbReference type="NCBI Taxonomy" id="584607"/>
    <lineage>
        <taxon>Bacteria</taxon>
        <taxon>Pseudomonadati</taxon>
        <taxon>Bacteroidota</taxon>
        <taxon>Flavobacteriia</taxon>
        <taxon>Flavobacteriales</taxon>
        <taxon>Flavobacteriaceae</taxon>
        <taxon>Gaetbulibacter</taxon>
    </lineage>
</organism>
<keyword evidence="2" id="KW-1185">Reference proteome</keyword>
<evidence type="ECO:0008006" key="3">
    <source>
        <dbReference type="Google" id="ProtNLM"/>
    </source>
</evidence>
<evidence type="ECO:0000313" key="2">
    <source>
        <dbReference type="Proteomes" id="UP001500736"/>
    </source>
</evidence>
<name>A0ABN1JZE0_9FLAO</name>
<reference evidence="1 2" key="1">
    <citation type="journal article" date="2019" name="Int. J. Syst. Evol. Microbiol.">
        <title>The Global Catalogue of Microorganisms (GCM) 10K type strain sequencing project: providing services to taxonomists for standard genome sequencing and annotation.</title>
        <authorList>
            <consortium name="The Broad Institute Genomics Platform"/>
            <consortium name="The Broad Institute Genome Sequencing Center for Infectious Disease"/>
            <person name="Wu L."/>
            <person name="Ma J."/>
        </authorList>
    </citation>
    <scope>NUCLEOTIDE SEQUENCE [LARGE SCALE GENOMIC DNA]</scope>
    <source>
        <strain evidence="1 2">JCM 15976</strain>
    </source>
</reference>
<accession>A0ABN1JZE0</accession>
<dbReference type="Proteomes" id="UP001500736">
    <property type="component" value="Unassembled WGS sequence"/>
</dbReference>
<gene>
    <name evidence="1" type="ORF">GCM10009431_30610</name>
</gene>
<dbReference type="RefSeq" id="WP_343799701.1">
    <property type="nucleotide sequence ID" value="NZ_BAAAGF010000006.1"/>
</dbReference>
<sequence length="1025" mass="115307">MEKDQISKQFYSNQNQIDDSSRRTFFKQLVLGSMGFYLSPMLLQSCSKDDLGKPPFGVWKDMIKILEQSPDHFIGRRNALVTSKNPEAMTNFVRDSFQIIPWQSDFLHHSANGTIYGKEMALRCGLATPREKAEILKDMLVDAGYEAKVVLEETEITLDEAKAIVYQKLTPEFAPPITNKKMRKWQKMMGVTNKEETHKQILDIVESSETLANNLLNNIDKKYIRDRTVNFRFHKAYVPSVVFYEEGVEKYAHVFDPKVPFGNLHPTNKKKTFNKAGEYKVPKDEDVTITLSCRNALDHWSETELLTGTWKLSELLGNQLQVQFLNNMSFEEQSVKSISEITSFTPCFALQDINKDATYLEERTVLGEPITLEAVKIFENYNPDSLPNNEEPSAIKKVHSFEGTVFPQAFPKVRLELSPKDAQGNIIEGISIGNFEITDNGQTVSGWMNQNVLSPKILLLYDTSASMPGEYAGDNIKLFLQNTEAAIKKTYPKAKVILQQTGSNIYTALLKSKQLDVDVILYATDGDNNDAFDASYTPIYEAGPPAIFLNVKPQGTVYKHLRENMDFIEIAADDQELTITEITKIIDGLKFPTYVITYSAFAEKDAHNVEVKLKDTTHKVNLNYKFPEPSDHLLGNRMVGLYLTIKRLGKNPIKRVLAGYEPHNDFYANPTQLTRKMIDEVHEMLLGGAVMAFEREAPTLSIQLTEYLQALMSNQNWFEAYQEGNIKTAVEEIAKGGFSYPSLLLSMLQPIQNNVTEQAITYPNGFRSCIVKFSPGFYNKETKTSFDFLPTSEYQTVSRSGTGNFEETLKKTAQLAILEGYVFEDSAYSQLKEKPLLLNKAMGRDERFSSQALGSDYHYYGKQIFGGGILKLFDTSLQVKSFWKIDPIKGELYGILPNQTGGGSRTTYQQLMELDKVIEGYKEVLSAMNFGLTVTGLGNLPLGLVAAYSLTLVKLYALASQALILMNTTGMDEDLTIALQALACDLYKEILYDSFYGVGTAASTIENLIGAMGGIDGEDFSFFKC</sequence>